<feature type="chain" id="PRO_5040468839" evidence="3">
    <location>
        <begin position="25"/>
        <end position="268"/>
    </location>
</feature>
<dbReference type="GeneID" id="70129980"/>
<sequence>MATTVVRVATTASLFCMLLQGISAHPGHQQSVLDNDNCPTGVHIVGVRGTLEKPGFGALQEIVDDLLKELPGSDSFPIDYPASGIVVDPETNETQYRFAQYSASKNEGYNALALEIKEFANKCPETGIVLMGYSQGAHVVGDSLCGVRPGLFWPHFPIPSEYLESVRAIIQLGDPTNTRNLAWHAGNSTKGGIFPRQTFAQCKHFGDIWRSYCDKDDFFCDRGNSITVHMGYVQRYKEDIVDFIVKNVKQAEGRTGRTFHFDTSETDL</sequence>
<reference evidence="4" key="1">
    <citation type="journal article" date="2021" name="Nat. Commun.">
        <title>Genetic determinants of endophytism in the Arabidopsis root mycobiome.</title>
        <authorList>
            <person name="Mesny F."/>
            <person name="Miyauchi S."/>
            <person name="Thiergart T."/>
            <person name="Pickel B."/>
            <person name="Atanasova L."/>
            <person name="Karlsson M."/>
            <person name="Huettel B."/>
            <person name="Barry K.W."/>
            <person name="Haridas S."/>
            <person name="Chen C."/>
            <person name="Bauer D."/>
            <person name="Andreopoulos W."/>
            <person name="Pangilinan J."/>
            <person name="LaButti K."/>
            <person name="Riley R."/>
            <person name="Lipzen A."/>
            <person name="Clum A."/>
            <person name="Drula E."/>
            <person name="Henrissat B."/>
            <person name="Kohler A."/>
            <person name="Grigoriev I.V."/>
            <person name="Martin F.M."/>
            <person name="Hacquard S."/>
        </authorList>
    </citation>
    <scope>NUCLEOTIDE SEQUENCE</scope>
    <source>
        <strain evidence="4">MPI-SDFR-AT-0073</strain>
    </source>
</reference>
<dbReference type="EMBL" id="JAGPXC010000013">
    <property type="protein sequence ID" value="KAH6643338.1"/>
    <property type="molecule type" value="Genomic_DNA"/>
</dbReference>
<comment type="caution">
    <text evidence="4">The sequence shown here is derived from an EMBL/GenBank/DDBJ whole genome shotgun (WGS) entry which is preliminary data.</text>
</comment>
<evidence type="ECO:0000256" key="2">
    <source>
        <dbReference type="ARBA" id="ARBA00023157"/>
    </source>
</evidence>
<dbReference type="SMART" id="SM01110">
    <property type="entry name" value="Cutinase"/>
    <property type="match status" value="1"/>
</dbReference>
<dbReference type="AlphaFoldDB" id="A0A9P8REX6"/>
<evidence type="ECO:0000256" key="3">
    <source>
        <dbReference type="SAM" id="SignalP"/>
    </source>
</evidence>
<keyword evidence="1" id="KW-0378">Hydrolase</keyword>
<accession>A0A9P8REX6</accession>
<keyword evidence="3" id="KW-0732">Signal</keyword>
<dbReference type="SUPFAM" id="SSF53474">
    <property type="entry name" value="alpha/beta-Hydrolases"/>
    <property type="match status" value="1"/>
</dbReference>
<dbReference type="InterPro" id="IPR029058">
    <property type="entry name" value="AB_hydrolase_fold"/>
</dbReference>
<dbReference type="Gene3D" id="3.40.50.1820">
    <property type="entry name" value="alpha/beta hydrolase"/>
    <property type="match status" value="1"/>
</dbReference>
<evidence type="ECO:0000256" key="1">
    <source>
        <dbReference type="ARBA" id="ARBA00022801"/>
    </source>
</evidence>
<protein>
    <submittedName>
        <fullName evidence="4">Cutinase-domain-containing protein</fullName>
    </submittedName>
</protein>
<organism evidence="4 5">
    <name type="scientific">Truncatella angustata</name>
    <dbReference type="NCBI Taxonomy" id="152316"/>
    <lineage>
        <taxon>Eukaryota</taxon>
        <taxon>Fungi</taxon>
        <taxon>Dikarya</taxon>
        <taxon>Ascomycota</taxon>
        <taxon>Pezizomycotina</taxon>
        <taxon>Sordariomycetes</taxon>
        <taxon>Xylariomycetidae</taxon>
        <taxon>Amphisphaeriales</taxon>
        <taxon>Sporocadaceae</taxon>
        <taxon>Truncatella</taxon>
    </lineage>
</organism>
<keyword evidence="5" id="KW-1185">Reference proteome</keyword>
<dbReference type="PANTHER" id="PTHR33630">
    <property type="entry name" value="CUTINASE RV1984C-RELATED-RELATED"/>
    <property type="match status" value="1"/>
</dbReference>
<name>A0A9P8REX6_9PEZI</name>
<dbReference type="Pfam" id="PF01083">
    <property type="entry name" value="Cutinase"/>
    <property type="match status" value="1"/>
</dbReference>
<evidence type="ECO:0000313" key="5">
    <source>
        <dbReference type="Proteomes" id="UP000758603"/>
    </source>
</evidence>
<gene>
    <name evidence="4" type="ORF">BKA67DRAFT_542298</name>
</gene>
<evidence type="ECO:0000313" key="4">
    <source>
        <dbReference type="EMBL" id="KAH6643338.1"/>
    </source>
</evidence>
<dbReference type="GO" id="GO:0052689">
    <property type="term" value="F:carboxylic ester hydrolase activity"/>
    <property type="evidence" value="ECO:0007669"/>
    <property type="project" value="UniProtKB-ARBA"/>
</dbReference>
<feature type="signal peptide" evidence="3">
    <location>
        <begin position="1"/>
        <end position="24"/>
    </location>
</feature>
<dbReference type="RefSeq" id="XP_045951268.1">
    <property type="nucleotide sequence ID" value="XM_046101088.1"/>
</dbReference>
<dbReference type="OrthoDB" id="2586582at2759"/>
<keyword evidence="2" id="KW-1015">Disulfide bond</keyword>
<dbReference type="Proteomes" id="UP000758603">
    <property type="component" value="Unassembled WGS sequence"/>
</dbReference>
<dbReference type="PANTHER" id="PTHR33630:SF9">
    <property type="entry name" value="CUTINASE 4"/>
    <property type="match status" value="1"/>
</dbReference>
<proteinExistence type="predicted"/>
<dbReference type="InterPro" id="IPR000675">
    <property type="entry name" value="Cutinase/axe"/>
</dbReference>